<dbReference type="GO" id="GO:0006694">
    <property type="term" value="P:steroid biosynthetic process"/>
    <property type="evidence" value="ECO:0007669"/>
    <property type="project" value="InterPro"/>
</dbReference>
<feature type="domain" description="3-beta hydroxysteroid dehydrogenase/isomerase" evidence="4">
    <location>
        <begin position="8"/>
        <end position="261"/>
    </location>
</feature>
<dbReference type="SUPFAM" id="SSF51735">
    <property type="entry name" value="NAD(P)-binding Rossmann-fold domains"/>
    <property type="match status" value="1"/>
</dbReference>
<sequence>MTGKADYLVIGGCGFLGRHLCEHLLQRGYSVRAFDIRKTFDNDKIDFYIGDLCSEEDVLTALEGVTCVFHCASPSPLSNNRALFHKVNVEGTKLLISLCKKAGVKKLVLTSSASVVYEGNNIQGGKEDLPYAAKPIDPYTETKILQEQIVLAANSSDFYTVAVRPHGIFGPRDPHLVPTTAGLARRGKFKYIIGDGKNLVDFTYIDNVVHGHILASEKLGKDSPVCGKAYHITNDEPIYFWTFMSRIVEGLGYDPPHIYLPYFFVYFIAVIMMVVSKIVNLFVPWNPTLTPMKVALAGTHHFYLCDHAKKDMGYKPIVSLDDGIQRTVDSFDYLKSGADGDK</sequence>
<comment type="similarity">
    <text evidence="1 3">Belongs to the 3-beta-HSD family.</text>
</comment>
<keyword evidence="3" id="KW-0472">Membrane</keyword>
<reference evidence="5 6" key="1">
    <citation type="submission" date="2024-02" db="EMBL/GenBank/DDBJ databases">
        <title>Chromosome-scale genome assembly of the rough periwinkle Littorina saxatilis.</title>
        <authorList>
            <person name="De Jode A."/>
            <person name="Faria R."/>
            <person name="Formenti G."/>
            <person name="Sims Y."/>
            <person name="Smith T.P."/>
            <person name="Tracey A."/>
            <person name="Wood J.M.D."/>
            <person name="Zagrodzka Z.B."/>
            <person name="Johannesson K."/>
            <person name="Butlin R.K."/>
            <person name="Leder E.H."/>
        </authorList>
    </citation>
    <scope>NUCLEOTIDE SEQUENCE [LARGE SCALE GENOMIC DNA]</scope>
    <source>
        <strain evidence="5">Snail1</strain>
        <tissue evidence="5">Muscle</tissue>
    </source>
</reference>
<evidence type="ECO:0000259" key="4">
    <source>
        <dbReference type="Pfam" id="PF01073"/>
    </source>
</evidence>
<dbReference type="GO" id="GO:0016616">
    <property type="term" value="F:oxidoreductase activity, acting on the CH-OH group of donors, NAD or NADP as acceptor"/>
    <property type="evidence" value="ECO:0007669"/>
    <property type="project" value="InterPro"/>
</dbReference>
<gene>
    <name evidence="5" type="ORF">V1264_004719</name>
</gene>
<name>A0AAN9B370_9CAEN</name>
<protein>
    <recommendedName>
        <fullName evidence="4">3-beta hydroxysteroid dehydrogenase/isomerase domain-containing protein</fullName>
    </recommendedName>
</protein>
<dbReference type="InterPro" id="IPR002225">
    <property type="entry name" value="3Beta_OHSteriod_DH/Estase"/>
</dbReference>
<comment type="caution">
    <text evidence="5">The sequence shown here is derived from an EMBL/GenBank/DDBJ whole genome shotgun (WGS) entry which is preliminary data.</text>
</comment>
<dbReference type="Gene3D" id="3.40.50.720">
    <property type="entry name" value="NAD(P)-binding Rossmann-like Domain"/>
    <property type="match status" value="1"/>
</dbReference>
<keyword evidence="3" id="KW-0812">Transmembrane</keyword>
<feature type="transmembrane region" description="Helical" evidence="3">
    <location>
        <begin position="259"/>
        <end position="283"/>
    </location>
</feature>
<dbReference type="InterPro" id="IPR036291">
    <property type="entry name" value="NAD(P)-bd_dom_sf"/>
</dbReference>
<accession>A0AAN9B370</accession>
<dbReference type="EMBL" id="JBAMIC010000013">
    <property type="protein sequence ID" value="KAK7097791.1"/>
    <property type="molecule type" value="Genomic_DNA"/>
</dbReference>
<proteinExistence type="inferred from homology"/>
<dbReference type="PANTHER" id="PTHR43245">
    <property type="entry name" value="BIFUNCTIONAL POLYMYXIN RESISTANCE PROTEIN ARNA"/>
    <property type="match status" value="1"/>
</dbReference>
<keyword evidence="6" id="KW-1185">Reference proteome</keyword>
<dbReference type="AlphaFoldDB" id="A0AAN9B370"/>
<dbReference type="Proteomes" id="UP001374579">
    <property type="component" value="Unassembled WGS sequence"/>
</dbReference>
<dbReference type="FunFam" id="3.40.50.720:FF:000747">
    <property type="entry name" value="NAD(P) dependent steroid dehydrogenase-like"/>
    <property type="match status" value="1"/>
</dbReference>
<dbReference type="InterPro" id="IPR050177">
    <property type="entry name" value="Lipid_A_modif_metabolic_enz"/>
</dbReference>
<keyword evidence="3" id="KW-1133">Transmembrane helix</keyword>
<evidence type="ECO:0000313" key="5">
    <source>
        <dbReference type="EMBL" id="KAK7097791.1"/>
    </source>
</evidence>
<dbReference type="Pfam" id="PF01073">
    <property type="entry name" value="3Beta_HSD"/>
    <property type="match status" value="1"/>
</dbReference>
<evidence type="ECO:0000256" key="1">
    <source>
        <dbReference type="ARBA" id="ARBA00009219"/>
    </source>
</evidence>
<keyword evidence="2 3" id="KW-0560">Oxidoreductase</keyword>
<evidence type="ECO:0000256" key="2">
    <source>
        <dbReference type="ARBA" id="ARBA00023002"/>
    </source>
</evidence>
<evidence type="ECO:0000313" key="6">
    <source>
        <dbReference type="Proteomes" id="UP001374579"/>
    </source>
</evidence>
<evidence type="ECO:0000256" key="3">
    <source>
        <dbReference type="RuleBase" id="RU004475"/>
    </source>
</evidence>
<dbReference type="PANTHER" id="PTHR43245:SF51">
    <property type="entry name" value="SHORT CHAIN DEHYDROGENASE_REDUCTASE FAMILY 42E, MEMBER 2"/>
    <property type="match status" value="1"/>
</dbReference>
<organism evidence="5 6">
    <name type="scientific">Littorina saxatilis</name>
    <dbReference type="NCBI Taxonomy" id="31220"/>
    <lineage>
        <taxon>Eukaryota</taxon>
        <taxon>Metazoa</taxon>
        <taxon>Spiralia</taxon>
        <taxon>Lophotrochozoa</taxon>
        <taxon>Mollusca</taxon>
        <taxon>Gastropoda</taxon>
        <taxon>Caenogastropoda</taxon>
        <taxon>Littorinimorpha</taxon>
        <taxon>Littorinoidea</taxon>
        <taxon>Littorinidae</taxon>
        <taxon>Littorina</taxon>
    </lineage>
</organism>